<sequence>MISGSDQLAHQTCPPTSIVFDHMATAVSNDGHNDVRACSIVPLSTTLAGPIAQNITSLRAPSAGSPLSVCPLVSKSVALPVASSHRINASDGLPASFAISAASGGSNGNNSIGNIASQTSVAFSAQQHVRQPKMYPHSNIRQQRAHAEQYVDQLSTCERNPSQFQHPWKGAGKCASSY</sequence>
<dbReference type="Proteomes" id="UP000784294">
    <property type="component" value="Unassembled WGS sequence"/>
</dbReference>
<dbReference type="AlphaFoldDB" id="A0A3S5BMK5"/>
<proteinExistence type="predicted"/>
<reference evidence="1" key="1">
    <citation type="submission" date="2018-11" db="EMBL/GenBank/DDBJ databases">
        <authorList>
            <consortium name="Pathogen Informatics"/>
        </authorList>
    </citation>
    <scope>NUCLEOTIDE SEQUENCE</scope>
</reference>
<accession>A0A3S5BMK5</accession>
<evidence type="ECO:0000313" key="1">
    <source>
        <dbReference type="EMBL" id="VEL30573.1"/>
    </source>
</evidence>
<name>A0A3S5BMK5_9PLAT</name>
<comment type="caution">
    <text evidence="1">The sequence shown here is derived from an EMBL/GenBank/DDBJ whole genome shotgun (WGS) entry which is preliminary data.</text>
</comment>
<organism evidence="1 2">
    <name type="scientific">Protopolystoma xenopodis</name>
    <dbReference type="NCBI Taxonomy" id="117903"/>
    <lineage>
        <taxon>Eukaryota</taxon>
        <taxon>Metazoa</taxon>
        <taxon>Spiralia</taxon>
        <taxon>Lophotrochozoa</taxon>
        <taxon>Platyhelminthes</taxon>
        <taxon>Monogenea</taxon>
        <taxon>Polyopisthocotylea</taxon>
        <taxon>Polystomatidea</taxon>
        <taxon>Polystomatidae</taxon>
        <taxon>Protopolystoma</taxon>
    </lineage>
</organism>
<protein>
    <submittedName>
        <fullName evidence="1">Uncharacterized protein</fullName>
    </submittedName>
</protein>
<gene>
    <name evidence="1" type="ORF">PXEA_LOCUS24013</name>
</gene>
<keyword evidence="2" id="KW-1185">Reference proteome</keyword>
<evidence type="ECO:0000313" key="2">
    <source>
        <dbReference type="Proteomes" id="UP000784294"/>
    </source>
</evidence>
<dbReference type="EMBL" id="CAAALY010113399">
    <property type="protein sequence ID" value="VEL30573.1"/>
    <property type="molecule type" value="Genomic_DNA"/>
</dbReference>